<gene>
    <name evidence="2" type="ORF">E2C01_035461</name>
</gene>
<dbReference type="AlphaFoldDB" id="A0A5B7FBI9"/>
<organism evidence="2 3">
    <name type="scientific">Portunus trituberculatus</name>
    <name type="common">Swimming crab</name>
    <name type="synonym">Neptunus trituberculatus</name>
    <dbReference type="NCBI Taxonomy" id="210409"/>
    <lineage>
        <taxon>Eukaryota</taxon>
        <taxon>Metazoa</taxon>
        <taxon>Ecdysozoa</taxon>
        <taxon>Arthropoda</taxon>
        <taxon>Crustacea</taxon>
        <taxon>Multicrustacea</taxon>
        <taxon>Malacostraca</taxon>
        <taxon>Eumalacostraca</taxon>
        <taxon>Eucarida</taxon>
        <taxon>Decapoda</taxon>
        <taxon>Pleocyemata</taxon>
        <taxon>Brachyura</taxon>
        <taxon>Eubrachyura</taxon>
        <taxon>Portunoidea</taxon>
        <taxon>Portunidae</taxon>
        <taxon>Portuninae</taxon>
        <taxon>Portunus</taxon>
    </lineage>
</organism>
<dbReference type="Proteomes" id="UP000324222">
    <property type="component" value="Unassembled WGS sequence"/>
</dbReference>
<feature type="signal peptide" evidence="1">
    <location>
        <begin position="1"/>
        <end position="33"/>
    </location>
</feature>
<sequence length="72" mass="8413">MSCDTKDDPSRYCKWPRAPQLLKVLWLTFLGCAKHVTLSLEAQAGKVEAALWVLSSRREWKTLLQQFFICLW</sequence>
<feature type="chain" id="PRO_5023060284" evidence="1">
    <location>
        <begin position="34"/>
        <end position="72"/>
    </location>
</feature>
<evidence type="ECO:0000313" key="2">
    <source>
        <dbReference type="EMBL" id="MPC41854.1"/>
    </source>
</evidence>
<keyword evidence="3" id="KW-1185">Reference proteome</keyword>
<reference evidence="2 3" key="1">
    <citation type="submission" date="2019-05" db="EMBL/GenBank/DDBJ databases">
        <title>Another draft genome of Portunus trituberculatus and its Hox gene families provides insights of decapod evolution.</title>
        <authorList>
            <person name="Jeong J.-H."/>
            <person name="Song I."/>
            <person name="Kim S."/>
            <person name="Choi T."/>
            <person name="Kim D."/>
            <person name="Ryu S."/>
            <person name="Kim W."/>
        </authorList>
    </citation>
    <scope>NUCLEOTIDE SEQUENCE [LARGE SCALE GENOMIC DNA]</scope>
    <source>
        <tissue evidence="2">Muscle</tissue>
    </source>
</reference>
<evidence type="ECO:0000256" key="1">
    <source>
        <dbReference type="SAM" id="SignalP"/>
    </source>
</evidence>
<protein>
    <submittedName>
        <fullName evidence="2">Uncharacterized protein</fullName>
    </submittedName>
</protein>
<accession>A0A5B7FBI9</accession>
<name>A0A5B7FBI9_PORTR</name>
<comment type="caution">
    <text evidence="2">The sequence shown here is derived from an EMBL/GenBank/DDBJ whole genome shotgun (WGS) entry which is preliminary data.</text>
</comment>
<dbReference type="EMBL" id="VSRR010005209">
    <property type="protein sequence ID" value="MPC41854.1"/>
    <property type="molecule type" value="Genomic_DNA"/>
</dbReference>
<proteinExistence type="predicted"/>
<keyword evidence="1" id="KW-0732">Signal</keyword>
<evidence type="ECO:0000313" key="3">
    <source>
        <dbReference type="Proteomes" id="UP000324222"/>
    </source>
</evidence>